<dbReference type="RefSeq" id="XP_037214421.1">
    <property type="nucleotide sequence ID" value="XM_037369215.1"/>
</dbReference>
<keyword evidence="2" id="KW-0808">Transferase</keyword>
<evidence type="ECO:0000256" key="2">
    <source>
        <dbReference type="ARBA" id="ARBA00022679"/>
    </source>
</evidence>
<comment type="caution">
    <text evidence="6">The sequence shown here is derived from an EMBL/GenBank/DDBJ whole genome shotgun (WGS) entry which is preliminary data.</text>
</comment>
<feature type="transmembrane region" description="Helical" evidence="4">
    <location>
        <begin position="20"/>
        <end position="44"/>
    </location>
</feature>
<keyword evidence="4" id="KW-1133">Transmembrane helix</keyword>
<dbReference type="OrthoDB" id="541052at2759"/>
<comment type="similarity">
    <text evidence="1">Belongs to the glycosyltransferase 90 family.</text>
</comment>
<sequence>MSSYSSSNGRFRSRLSRKKWGAPVVAGGALGLILLVTVVSKVFWGGGDTDLDLPPPRKTGTQHDLPDPSQPHYPGAGSSTTLSAVDELFERQSQTLEQAAARYRLKTDRNPPRGYDKWFEYAREKRCLVDDYDQIYRDFAPFYQLADKRESEKNAEKFFPQMVKAVGALIHEENIGMRTFTMQEHRLGTADEWTSNYDELWNTTLTQLGPSLPDFKLIINHRDEPRIAFDVRALSPEVAFKPEDKAPFRNAPKPTSKFYTDDGHCLVPNDPRGFLTWANGASSFLLYSASADFTTDLYPVLSQSKIYPCFSDILFPSPFHYKRSSSHPKYSKPDNVGWAKKRSVLYWRGQSTGGWIYGENYRSFPRFRLIDIAREPKNAGLMDVAITAFYTWFCQLEGCDGEKISKEYNITGENAPREEVYNYKYVLDVDGNAFSGRYLGLLASGSLVFKSTLFTEYFHDWLQPFEHYIPVRPDLSDLAERVRWAKAHDEEARRIQKAGKEFVDRVMTDAQNDCYFYLVLLEWARLHAGGH</sequence>
<evidence type="ECO:0000256" key="3">
    <source>
        <dbReference type="SAM" id="MobiDB-lite"/>
    </source>
</evidence>
<dbReference type="InterPro" id="IPR051091">
    <property type="entry name" value="O-Glucosyltr/Glycosyltrsf_90"/>
</dbReference>
<evidence type="ECO:0000256" key="1">
    <source>
        <dbReference type="ARBA" id="ARBA00010118"/>
    </source>
</evidence>
<dbReference type="PANTHER" id="PTHR12203">
    <property type="entry name" value="KDEL LYS-ASP-GLU-LEU CONTAINING - RELATED"/>
    <property type="match status" value="1"/>
</dbReference>
<dbReference type="GeneID" id="59351731"/>
<feature type="region of interest" description="Disordered" evidence="3">
    <location>
        <begin position="50"/>
        <end position="77"/>
    </location>
</feature>
<keyword evidence="4" id="KW-0472">Membrane</keyword>
<evidence type="ECO:0000256" key="4">
    <source>
        <dbReference type="SAM" id="Phobius"/>
    </source>
</evidence>
<keyword evidence="7" id="KW-1185">Reference proteome</keyword>
<keyword evidence="4" id="KW-0812">Transmembrane</keyword>
<proteinExistence type="inferred from homology"/>
<evidence type="ECO:0000313" key="7">
    <source>
        <dbReference type="Proteomes" id="UP000636479"/>
    </source>
</evidence>
<dbReference type="SMART" id="SM00672">
    <property type="entry name" value="CAP10"/>
    <property type="match status" value="1"/>
</dbReference>
<dbReference type="GO" id="GO:0016740">
    <property type="term" value="F:transferase activity"/>
    <property type="evidence" value="ECO:0007669"/>
    <property type="project" value="UniProtKB-KW"/>
</dbReference>
<evidence type="ECO:0000259" key="5">
    <source>
        <dbReference type="SMART" id="SM00672"/>
    </source>
</evidence>
<organism evidence="6 7">
    <name type="scientific">Mycena indigotica</name>
    <dbReference type="NCBI Taxonomy" id="2126181"/>
    <lineage>
        <taxon>Eukaryota</taxon>
        <taxon>Fungi</taxon>
        <taxon>Dikarya</taxon>
        <taxon>Basidiomycota</taxon>
        <taxon>Agaricomycotina</taxon>
        <taxon>Agaricomycetes</taxon>
        <taxon>Agaricomycetidae</taxon>
        <taxon>Agaricales</taxon>
        <taxon>Marasmiineae</taxon>
        <taxon>Mycenaceae</taxon>
        <taxon>Mycena</taxon>
    </lineage>
</organism>
<dbReference type="AlphaFoldDB" id="A0A8H6VRN2"/>
<protein>
    <submittedName>
        <fullName evidence="6">CAP10 domain-containing protein</fullName>
    </submittedName>
</protein>
<dbReference type="EMBL" id="JACAZF010000013">
    <property type="protein sequence ID" value="KAF7291299.1"/>
    <property type="molecule type" value="Genomic_DNA"/>
</dbReference>
<dbReference type="PANTHER" id="PTHR12203:SF35">
    <property type="entry name" value="PROTEIN O-GLUCOSYLTRANSFERASE 1"/>
    <property type="match status" value="1"/>
</dbReference>
<evidence type="ECO:0000313" key="6">
    <source>
        <dbReference type="EMBL" id="KAF7291299.1"/>
    </source>
</evidence>
<name>A0A8H6VRN2_9AGAR</name>
<accession>A0A8H6VRN2</accession>
<dbReference type="InterPro" id="IPR006598">
    <property type="entry name" value="CAP10"/>
</dbReference>
<gene>
    <name evidence="6" type="ORF">MIND_01273900</name>
</gene>
<dbReference type="Proteomes" id="UP000636479">
    <property type="component" value="Unassembled WGS sequence"/>
</dbReference>
<reference evidence="6" key="1">
    <citation type="submission" date="2020-05" db="EMBL/GenBank/DDBJ databases">
        <title>Mycena genomes resolve the evolution of fungal bioluminescence.</title>
        <authorList>
            <person name="Tsai I.J."/>
        </authorList>
    </citation>
    <scope>NUCLEOTIDE SEQUENCE</scope>
    <source>
        <strain evidence="6">171206Taipei</strain>
    </source>
</reference>
<feature type="domain" description="Glycosyl transferase CAP10" evidence="5">
    <location>
        <begin position="289"/>
        <end position="523"/>
    </location>
</feature>
<dbReference type="Pfam" id="PF05686">
    <property type="entry name" value="Glyco_transf_90"/>
    <property type="match status" value="1"/>
</dbReference>